<dbReference type="EMBL" id="CABVQG010000017">
    <property type="protein sequence ID" value="VWC91604.1"/>
    <property type="molecule type" value="Genomic_DNA"/>
</dbReference>
<evidence type="ECO:0000313" key="4">
    <source>
        <dbReference type="Proteomes" id="UP000494120"/>
    </source>
</evidence>
<name>A0A6J5JDG8_9BURK</name>
<organism evidence="2 5">
    <name type="scientific">Burkholderia aenigmatica</name>
    <dbReference type="NCBI Taxonomy" id="2015348"/>
    <lineage>
        <taxon>Bacteria</taxon>
        <taxon>Pseudomonadati</taxon>
        <taxon>Pseudomonadota</taxon>
        <taxon>Betaproteobacteria</taxon>
        <taxon>Burkholderiales</taxon>
        <taxon>Burkholderiaceae</taxon>
        <taxon>Burkholderia</taxon>
        <taxon>Burkholderia cepacia complex</taxon>
    </lineage>
</organism>
<gene>
    <name evidence="3" type="ORF">BLA17378_04603</name>
    <name evidence="2" type="ORF">BLA3211_05643</name>
</gene>
<accession>A0A6J5JDG8</accession>
<proteinExistence type="predicted"/>
<keyword evidence="1" id="KW-0812">Transmembrane</keyword>
<keyword evidence="4" id="KW-1185">Reference proteome</keyword>
<evidence type="ECO:0000313" key="5">
    <source>
        <dbReference type="Proteomes" id="UP000494301"/>
    </source>
</evidence>
<protein>
    <submittedName>
        <fullName evidence="2">Uncharacterized protein</fullName>
    </submittedName>
</protein>
<feature type="transmembrane region" description="Helical" evidence="1">
    <location>
        <begin position="33"/>
        <end position="56"/>
    </location>
</feature>
<dbReference type="RefSeq" id="WP_236027692.1">
    <property type="nucleotide sequence ID" value="NZ_CABVQF010000008.1"/>
</dbReference>
<evidence type="ECO:0000313" key="3">
    <source>
        <dbReference type="EMBL" id="VWC91604.1"/>
    </source>
</evidence>
<dbReference type="Proteomes" id="UP000494301">
    <property type="component" value="Unassembled WGS sequence"/>
</dbReference>
<dbReference type="Proteomes" id="UP000494120">
    <property type="component" value="Unassembled WGS sequence"/>
</dbReference>
<dbReference type="EMBL" id="CABWIL020000022">
    <property type="protein sequence ID" value="CAB3969802.1"/>
    <property type="molecule type" value="Genomic_DNA"/>
</dbReference>
<evidence type="ECO:0000313" key="2">
    <source>
        <dbReference type="EMBL" id="CAB3969802.1"/>
    </source>
</evidence>
<evidence type="ECO:0000256" key="1">
    <source>
        <dbReference type="SAM" id="Phobius"/>
    </source>
</evidence>
<sequence>MNRTLPRASVEIAVSLVTKPPDTFMIPTVTRCVVRLTFILIAAAAALALLLLFVVGMARYERDEGMCPNASIAELEAGILAFAKAQGSLTDEVEFVGTPRYHTDTLGWWGFDLRSGDASYVATIACDGRVTGFGRIQMLPLAPAKPAH</sequence>
<keyword evidence="1" id="KW-0472">Membrane</keyword>
<reference evidence="2 5" key="1">
    <citation type="submission" date="2020-04" db="EMBL/GenBank/DDBJ databases">
        <authorList>
            <person name="Depoorter E."/>
        </authorList>
    </citation>
    <scope>NUCLEOTIDE SEQUENCE [LARGE SCALE GENOMIC DNA]</scope>
    <source>
        <strain evidence="2 5">BCC0217</strain>
        <strain evidence="3 4">R-17378</strain>
    </source>
</reference>
<dbReference type="AlphaFoldDB" id="A0A6J5JDG8"/>
<keyword evidence="1" id="KW-1133">Transmembrane helix</keyword>